<comment type="caution">
    <text evidence="2">The sequence shown here is derived from an EMBL/GenBank/DDBJ whole genome shotgun (WGS) entry which is preliminary data.</text>
</comment>
<dbReference type="Pfam" id="PF00535">
    <property type="entry name" value="Glycos_transf_2"/>
    <property type="match status" value="1"/>
</dbReference>
<dbReference type="NCBIfam" id="NF038302">
    <property type="entry name" value="EPS_HpsE"/>
    <property type="match status" value="1"/>
</dbReference>
<evidence type="ECO:0000313" key="3">
    <source>
        <dbReference type="Proteomes" id="UP000654482"/>
    </source>
</evidence>
<name>A0A8J7E3K2_9CYAN</name>
<accession>A0A8J7E3K2</accession>
<dbReference type="CDD" id="cd00761">
    <property type="entry name" value="Glyco_tranf_GTA_type"/>
    <property type="match status" value="1"/>
</dbReference>
<organism evidence="2 3">
    <name type="scientific">Lusitaniella coriacea LEGE 07157</name>
    <dbReference type="NCBI Taxonomy" id="945747"/>
    <lineage>
        <taxon>Bacteria</taxon>
        <taxon>Bacillati</taxon>
        <taxon>Cyanobacteriota</taxon>
        <taxon>Cyanophyceae</taxon>
        <taxon>Spirulinales</taxon>
        <taxon>Lusitaniellaceae</taxon>
        <taxon>Lusitaniella</taxon>
    </lineage>
</organism>
<dbReference type="PANTHER" id="PTHR43685:SF2">
    <property type="entry name" value="GLYCOSYLTRANSFERASE 2-LIKE DOMAIN-CONTAINING PROTEIN"/>
    <property type="match status" value="1"/>
</dbReference>
<dbReference type="InterPro" id="IPR029044">
    <property type="entry name" value="Nucleotide-diphossugar_trans"/>
</dbReference>
<dbReference type="Gene3D" id="3.90.550.10">
    <property type="entry name" value="Spore Coat Polysaccharide Biosynthesis Protein SpsA, Chain A"/>
    <property type="match status" value="1"/>
</dbReference>
<dbReference type="InterPro" id="IPR001173">
    <property type="entry name" value="Glyco_trans_2-like"/>
</dbReference>
<dbReference type="Proteomes" id="UP000654482">
    <property type="component" value="Unassembled WGS sequence"/>
</dbReference>
<sequence length="333" mass="38224">MVDFTVAIPTYNGASRIPPLLERLREQTNTENFSWEIIVVDNNSTDNTKEVVENYQENWSNICTLKYAFQPKQGLAFTRQRAIQVASADKWIGFLDDDVIPAADWVEKAYAFAQTHPEVGAYGGQIHGAFEVDPPENFKRIQSFLAIRERGEKPHPYQPDLLSLPPGAALVVDKEAWNENKSLFGRDLKNNVMLAGEDYEILLGMHRAGKEIWYNPTMHVHHQIPKKRLEKEYLIPLIRGCGSCVCYLHFVSAKTWEKPWIMTKIFLGSLRRAVKHRLKYGEQIKTNLIAACEMEFFMSSALSPFFLLKRTFQGYSEKINLRPKTAGLELKKN</sequence>
<evidence type="ECO:0000259" key="1">
    <source>
        <dbReference type="Pfam" id="PF00535"/>
    </source>
</evidence>
<feature type="domain" description="Glycosyltransferase 2-like" evidence="1">
    <location>
        <begin position="5"/>
        <end position="137"/>
    </location>
</feature>
<dbReference type="AlphaFoldDB" id="A0A8J7E3K2"/>
<gene>
    <name evidence="2" type="ORF">IQ249_19390</name>
</gene>
<dbReference type="InterPro" id="IPR050834">
    <property type="entry name" value="Glycosyltransf_2"/>
</dbReference>
<dbReference type="PANTHER" id="PTHR43685">
    <property type="entry name" value="GLYCOSYLTRANSFERASE"/>
    <property type="match status" value="1"/>
</dbReference>
<protein>
    <submittedName>
        <fullName evidence="2">Glycosyltransferase family 2 protein</fullName>
    </submittedName>
</protein>
<proteinExistence type="predicted"/>
<dbReference type="SUPFAM" id="SSF53448">
    <property type="entry name" value="Nucleotide-diphospho-sugar transferases"/>
    <property type="match status" value="1"/>
</dbReference>
<dbReference type="EMBL" id="JADEWZ010000036">
    <property type="protein sequence ID" value="MBE9118064.1"/>
    <property type="molecule type" value="Genomic_DNA"/>
</dbReference>
<dbReference type="RefSeq" id="WP_194031146.1">
    <property type="nucleotide sequence ID" value="NZ_JADEWZ010000036.1"/>
</dbReference>
<keyword evidence="3" id="KW-1185">Reference proteome</keyword>
<reference evidence="2" key="1">
    <citation type="submission" date="2020-10" db="EMBL/GenBank/DDBJ databases">
        <authorList>
            <person name="Castelo-Branco R."/>
            <person name="Eusebio N."/>
            <person name="Adriana R."/>
            <person name="Vieira A."/>
            <person name="Brugerolle De Fraissinette N."/>
            <person name="Rezende De Castro R."/>
            <person name="Schneider M.P."/>
            <person name="Vasconcelos V."/>
            <person name="Leao P.N."/>
        </authorList>
    </citation>
    <scope>NUCLEOTIDE SEQUENCE</scope>
    <source>
        <strain evidence="2">LEGE 07157</strain>
    </source>
</reference>
<evidence type="ECO:0000313" key="2">
    <source>
        <dbReference type="EMBL" id="MBE9118064.1"/>
    </source>
</evidence>